<accession>A0A9W4U248</accession>
<dbReference type="GO" id="GO:0005758">
    <property type="term" value="C:mitochondrial intermembrane space"/>
    <property type="evidence" value="ECO:0007669"/>
    <property type="project" value="InterPro"/>
</dbReference>
<dbReference type="Proteomes" id="UP001152885">
    <property type="component" value="Unassembled WGS sequence"/>
</dbReference>
<dbReference type="Pfam" id="PF09774">
    <property type="entry name" value="MIX23"/>
    <property type="match status" value="1"/>
</dbReference>
<dbReference type="PANTHER" id="PTHR31905:SF2">
    <property type="entry name" value="PROTEIN MIX23"/>
    <property type="match status" value="1"/>
</dbReference>
<name>A0A9W4U248_9ASCO</name>
<dbReference type="InterPro" id="IPR019171">
    <property type="entry name" value="MIX23"/>
</dbReference>
<evidence type="ECO:0000313" key="2">
    <source>
        <dbReference type="EMBL" id="CAI5760798.1"/>
    </source>
</evidence>
<evidence type="ECO:0000256" key="1">
    <source>
        <dbReference type="ARBA" id="ARBA00024204"/>
    </source>
</evidence>
<protein>
    <submittedName>
        <fullName evidence="2">Uncharacterized protein</fullName>
    </submittedName>
</protein>
<comment type="caution">
    <text evidence="2">The sequence shown here is derived from an EMBL/GenBank/DDBJ whole genome shotgun (WGS) entry which is preliminary data.</text>
</comment>
<proteinExistence type="inferred from homology"/>
<dbReference type="PANTHER" id="PTHR31905">
    <property type="entry name" value="COILED-COIL DOMAIN-CONTAINING PROTEIN 58"/>
    <property type="match status" value="1"/>
</dbReference>
<reference evidence="2" key="1">
    <citation type="submission" date="2022-12" db="EMBL/GenBank/DDBJ databases">
        <authorList>
            <person name="Brejova B."/>
        </authorList>
    </citation>
    <scope>NUCLEOTIDE SEQUENCE</scope>
</reference>
<sequence>MLLKQQSIIEDKESNNSIPDNLLTPNNCISPIRIKRFLEYSRHLTDDSIKPHLNEISLKNCQSYFENEIIPQWKLRSQVLHYCKDFTNNLKHTDEQIKLDYNQFDLRTNPYAYKDYQKSQNEKNELYNNITRWVKNEETIENIIRDQTIQVLNDKCLYQDWFKLFKKIAYNNE</sequence>
<dbReference type="AlphaFoldDB" id="A0A9W4U248"/>
<dbReference type="EMBL" id="CANTUO010000007">
    <property type="protein sequence ID" value="CAI5760798.1"/>
    <property type="molecule type" value="Genomic_DNA"/>
</dbReference>
<comment type="similarity">
    <text evidence="1">Belongs to the MIX23 family.</text>
</comment>
<dbReference type="OrthoDB" id="5593818at2759"/>
<gene>
    <name evidence="2" type="ORF">CANVERA_P5306</name>
</gene>
<keyword evidence="3" id="KW-1185">Reference proteome</keyword>
<evidence type="ECO:0000313" key="3">
    <source>
        <dbReference type="Proteomes" id="UP001152885"/>
    </source>
</evidence>
<organism evidence="2 3">
    <name type="scientific">Candida verbasci</name>
    <dbReference type="NCBI Taxonomy" id="1227364"/>
    <lineage>
        <taxon>Eukaryota</taxon>
        <taxon>Fungi</taxon>
        <taxon>Dikarya</taxon>
        <taxon>Ascomycota</taxon>
        <taxon>Saccharomycotina</taxon>
        <taxon>Pichiomycetes</taxon>
        <taxon>Debaryomycetaceae</taxon>
        <taxon>Candida/Lodderomyces clade</taxon>
        <taxon>Candida</taxon>
    </lineage>
</organism>